<sequence length="87" mass="9586">MSNRRPSGPISWSSRIQSRVGTSLAEAEYILRVSRVIQASTAPTSDSDLKNGYEKVTIVIDYLPNADMFTQTLTQPALEMHMGPGIM</sequence>
<accession>A0A2X0MMV7</accession>
<name>A0A2X0MMV7_9BASI</name>
<dbReference type="EMBL" id="FQNC01000015">
    <property type="protein sequence ID" value="SGY17821.1"/>
    <property type="molecule type" value="Genomic_DNA"/>
</dbReference>
<organism evidence="1 2">
    <name type="scientific">Microbotryum silenes-dioicae</name>
    <dbReference type="NCBI Taxonomy" id="796604"/>
    <lineage>
        <taxon>Eukaryota</taxon>
        <taxon>Fungi</taxon>
        <taxon>Dikarya</taxon>
        <taxon>Basidiomycota</taxon>
        <taxon>Pucciniomycotina</taxon>
        <taxon>Microbotryomycetes</taxon>
        <taxon>Microbotryales</taxon>
        <taxon>Microbotryaceae</taxon>
        <taxon>Microbotryum</taxon>
    </lineage>
</organism>
<dbReference type="Proteomes" id="UP000249464">
    <property type="component" value="Unassembled WGS sequence"/>
</dbReference>
<evidence type="ECO:0000313" key="1">
    <source>
        <dbReference type="EMBL" id="SGY17821.1"/>
    </source>
</evidence>
<protein>
    <submittedName>
        <fullName evidence="1">BQ5605_C015g07904 protein</fullName>
    </submittedName>
</protein>
<keyword evidence="2" id="KW-1185">Reference proteome</keyword>
<evidence type="ECO:0000313" key="2">
    <source>
        <dbReference type="Proteomes" id="UP000249464"/>
    </source>
</evidence>
<proteinExistence type="predicted"/>
<gene>
    <name evidence="1" type="primary">BQ5605_C015g07904</name>
    <name evidence="1" type="ORF">BQ5605_C015G07904</name>
</gene>
<dbReference type="AlphaFoldDB" id="A0A2X0MMV7"/>
<reference evidence="1 2" key="1">
    <citation type="submission" date="2016-11" db="EMBL/GenBank/DDBJ databases">
        <authorList>
            <person name="Jaros S."/>
            <person name="Januszkiewicz K."/>
            <person name="Wedrychowicz H."/>
        </authorList>
    </citation>
    <scope>NUCLEOTIDE SEQUENCE [LARGE SCALE GENOMIC DNA]</scope>
</reference>